<dbReference type="GO" id="GO:0004197">
    <property type="term" value="F:cysteine-type endopeptidase activity"/>
    <property type="evidence" value="ECO:0007669"/>
    <property type="project" value="InterPro"/>
</dbReference>
<dbReference type="InterPro" id="IPR042095">
    <property type="entry name" value="SUMF_sf"/>
</dbReference>
<accession>A0A8T8HXX6</accession>
<dbReference type="InterPro" id="IPR051043">
    <property type="entry name" value="Sulfatase_Mod_Factor_Kinase"/>
</dbReference>
<dbReference type="SUPFAM" id="SSF52129">
    <property type="entry name" value="Caspase-like"/>
    <property type="match status" value="1"/>
</dbReference>
<sequence>MMTGDAPATAFKALAVGNAAFPADPHRLSALNGPLNDVEAVCAALSDPDTGLFRCQRPLKDATGQVLLDTVEEFFTAAEANDCLLFYYSGHGRIDLEGDFYLCARDTDTATLGSPRLTGSHLGKVVARSPALLKIIVLDCCYASEFKGEVWTPGYFRGRGRFVLAATRGPGSPLVPDAPTPHDLSPFTALLVEALRRGDLDTDHDGYVTARDVGAYISDRARRAGGAPFALEQWAGTGVVPLARSPRAHGSAVVLPPRPSATAAPITAAPITAAPITTAPITTAPITAAPDPPPAAPDVVGFPIAVRPGPLPDLLPTPDGFRLGRHLVTNGQFRVFLLDPANDRWRPRAARREGRHVDGNYLRHWDDLDFPPEREHEPVVAVGARAAGAYAEWAGGRLGLPLRLPRADEWERAARAGRRGDWVAADVAEGRVNFRRTLGALSEVGEFQAGPHGLADLLGNAWETCVDAAGRPVLRGGAFDTPEHRLLEELVPSSAAECRADTGFRCACSRM</sequence>
<dbReference type="PROSITE" id="PS00018">
    <property type="entry name" value="EF_HAND_1"/>
    <property type="match status" value="1"/>
</dbReference>
<dbReference type="InterPro" id="IPR018247">
    <property type="entry name" value="EF_Hand_1_Ca_BS"/>
</dbReference>
<organism evidence="3 4">
    <name type="scientific">Saccharothrix algeriensis</name>
    <dbReference type="NCBI Taxonomy" id="173560"/>
    <lineage>
        <taxon>Bacteria</taxon>
        <taxon>Bacillati</taxon>
        <taxon>Actinomycetota</taxon>
        <taxon>Actinomycetes</taxon>
        <taxon>Pseudonocardiales</taxon>
        <taxon>Pseudonocardiaceae</taxon>
        <taxon>Saccharothrix</taxon>
    </lineage>
</organism>
<evidence type="ECO:0000313" key="3">
    <source>
        <dbReference type="EMBL" id="QTR03261.1"/>
    </source>
</evidence>
<proteinExistence type="predicted"/>
<dbReference type="PANTHER" id="PTHR23150:SF19">
    <property type="entry name" value="FORMYLGLYCINE-GENERATING ENZYME"/>
    <property type="match status" value="1"/>
</dbReference>
<evidence type="ECO:0000259" key="1">
    <source>
        <dbReference type="Pfam" id="PF00656"/>
    </source>
</evidence>
<evidence type="ECO:0000259" key="2">
    <source>
        <dbReference type="Pfam" id="PF03781"/>
    </source>
</evidence>
<dbReference type="SUPFAM" id="SSF56436">
    <property type="entry name" value="C-type lectin-like"/>
    <property type="match status" value="1"/>
</dbReference>
<protein>
    <submittedName>
        <fullName evidence="3">SUMF1/EgtB/PvdO family nonheme iron enzyme</fullName>
    </submittedName>
</protein>
<dbReference type="EMBL" id="CP072788">
    <property type="protein sequence ID" value="QTR03261.1"/>
    <property type="molecule type" value="Genomic_DNA"/>
</dbReference>
<dbReference type="InterPro" id="IPR016187">
    <property type="entry name" value="CTDL_fold"/>
</dbReference>
<dbReference type="Gene3D" id="3.40.50.1460">
    <property type="match status" value="1"/>
</dbReference>
<name>A0A8T8HXX6_9PSEU</name>
<dbReference type="PANTHER" id="PTHR23150">
    <property type="entry name" value="SULFATASE MODIFYING FACTOR 1, 2"/>
    <property type="match status" value="1"/>
</dbReference>
<dbReference type="Proteomes" id="UP000671828">
    <property type="component" value="Chromosome"/>
</dbReference>
<dbReference type="AlphaFoldDB" id="A0A8T8HXX6"/>
<dbReference type="Pfam" id="PF00656">
    <property type="entry name" value="Peptidase_C14"/>
    <property type="match status" value="1"/>
</dbReference>
<dbReference type="Gene3D" id="3.90.1580.10">
    <property type="entry name" value="paralog of FGE (formylglycine-generating enzyme)"/>
    <property type="match status" value="1"/>
</dbReference>
<evidence type="ECO:0000313" key="4">
    <source>
        <dbReference type="Proteomes" id="UP000671828"/>
    </source>
</evidence>
<dbReference type="InterPro" id="IPR011600">
    <property type="entry name" value="Pept_C14_caspase"/>
</dbReference>
<dbReference type="InterPro" id="IPR029030">
    <property type="entry name" value="Caspase-like_dom_sf"/>
</dbReference>
<reference evidence="3" key="1">
    <citation type="submission" date="2021-04" db="EMBL/GenBank/DDBJ databases">
        <title>Saccharothrix algeriensis WGS.</title>
        <authorList>
            <person name="Stuskova K."/>
            <person name="Hakalova E."/>
            <person name="Tebbal A.B."/>
            <person name="Eichmeier A."/>
        </authorList>
    </citation>
    <scope>NUCLEOTIDE SEQUENCE</scope>
    <source>
        <strain evidence="3">NRRL B-24137</strain>
    </source>
</reference>
<gene>
    <name evidence="3" type="ORF">J7S33_30700</name>
</gene>
<dbReference type="InterPro" id="IPR005532">
    <property type="entry name" value="SUMF_dom"/>
</dbReference>
<dbReference type="GO" id="GO:0120147">
    <property type="term" value="F:formylglycine-generating oxidase activity"/>
    <property type="evidence" value="ECO:0007669"/>
    <property type="project" value="TreeGrafter"/>
</dbReference>
<dbReference type="Pfam" id="PF03781">
    <property type="entry name" value="FGE-sulfatase"/>
    <property type="match status" value="1"/>
</dbReference>
<feature type="domain" description="Sulfatase-modifying factor enzyme-like" evidence="2">
    <location>
        <begin position="319"/>
        <end position="481"/>
    </location>
</feature>
<dbReference type="GO" id="GO:0006508">
    <property type="term" value="P:proteolysis"/>
    <property type="evidence" value="ECO:0007669"/>
    <property type="project" value="InterPro"/>
</dbReference>
<feature type="domain" description="Peptidase C14 caspase" evidence="1">
    <location>
        <begin position="12"/>
        <end position="150"/>
    </location>
</feature>